<dbReference type="CDD" id="cd12920">
    <property type="entry name" value="VKOR_3"/>
    <property type="match status" value="1"/>
</dbReference>
<feature type="transmembrane region" description="Helical" evidence="10">
    <location>
        <begin position="136"/>
        <end position="158"/>
    </location>
</feature>
<gene>
    <name evidence="12" type="ORF">N47_G37200</name>
</gene>
<feature type="domain" description="Vitamin K epoxide reductase" evidence="11">
    <location>
        <begin position="15"/>
        <end position="158"/>
    </location>
</feature>
<evidence type="ECO:0000256" key="10">
    <source>
        <dbReference type="SAM" id="Phobius"/>
    </source>
</evidence>
<keyword evidence="4" id="KW-0874">Quinone</keyword>
<feature type="transmembrane region" description="Helical" evidence="10">
    <location>
        <begin position="18"/>
        <end position="38"/>
    </location>
</feature>
<dbReference type="EMBL" id="FR695868">
    <property type="protein sequence ID" value="CBX28396.1"/>
    <property type="molecule type" value="Genomic_DNA"/>
</dbReference>
<evidence type="ECO:0000256" key="2">
    <source>
        <dbReference type="ARBA" id="ARBA00006214"/>
    </source>
</evidence>
<dbReference type="GO" id="GO:0016020">
    <property type="term" value="C:membrane"/>
    <property type="evidence" value="ECO:0007669"/>
    <property type="project" value="UniProtKB-SubCell"/>
</dbReference>
<reference evidence="12" key="1">
    <citation type="journal article" date="2011" name="Environ. Microbiol.">
        <title>Genomic insights into the metabolic potential of the polycyclic aromatic hydrocarbon degrading sulfate-reducing Deltaproteobacterium N47.</title>
        <authorList>
            <person name="Bergmann F."/>
            <person name="Selesi D."/>
            <person name="Weinmaier T."/>
            <person name="Tischler P."/>
            <person name="Rattei T."/>
            <person name="Meckenstock R.U."/>
        </authorList>
    </citation>
    <scope>NUCLEOTIDE SEQUENCE</scope>
</reference>
<feature type="transmembrane region" description="Helical" evidence="10">
    <location>
        <begin position="73"/>
        <end position="94"/>
    </location>
</feature>
<name>E1YCV2_9BACT</name>
<dbReference type="SMART" id="SM00756">
    <property type="entry name" value="VKc"/>
    <property type="match status" value="1"/>
</dbReference>
<evidence type="ECO:0000256" key="3">
    <source>
        <dbReference type="ARBA" id="ARBA00022692"/>
    </source>
</evidence>
<evidence type="ECO:0000313" key="12">
    <source>
        <dbReference type="EMBL" id="CBX28396.1"/>
    </source>
</evidence>
<evidence type="ECO:0000256" key="1">
    <source>
        <dbReference type="ARBA" id="ARBA00004141"/>
    </source>
</evidence>
<dbReference type="AlphaFoldDB" id="E1YCV2"/>
<keyword evidence="8" id="KW-1015">Disulfide bond</keyword>
<feature type="transmembrane region" description="Helical" evidence="10">
    <location>
        <begin position="185"/>
        <end position="205"/>
    </location>
</feature>
<dbReference type="GO" id="GO:0048038">
    <property type="term" value="F:quinone binding"/>
    <property type="evidence" value="ECO:0007669"/>
    <property type="project" value="UniProtKB-KW"/>
</dbReference>
<feature type="transmembrane region" description="Helical" evidence="10">
    <location>
        <begin position="106"/>
        <end position="124"/>
    </location>
</feature>
<keyword evidence="6" id="KW-0560">Oxidoreductase</keyword>
<comment type="similarity">
    <text evidence="2">Belongs to the VKOR family.</text>
</comment>
<keyword evidence="5 10" id="KW-1133">Transmembrane helix</keyword>
<protein>
    <recommendedName>
        <fullName evidence="11">Vitamin K epoxide reductase domain-containing protein</fullName>
    </recommendedName>
</protein>
<dbReference type="Pfam" id="PF07884">
    <property type="entry name" value="VKOR"/>
    <property type="match status" value="1"/>
</dbReference>
<comment type="subcellular location">
    <subcellularLocation>
        <location evidence="1">Membrane</location>
        <topology evidence="1">Multi-pass membrane protein</topology>
    </subcellularLocation>
</comment>
<keyword evidence="9" id="KW-0676">Redox-active center</keyword>
<accession>E1YCV2</accession>
<evidence type="ECO:0000256" key="6">
    <source>
        <dbReference type="ARBA" id="ARBA00023002"/>
    </source>
</evidence>
<evidence type="ECO:0000256" key="9">
    <source>
        <dbReference type="ARBA" id="ARBA00023284"/>
    </source>
</evidence>
<evidence type="ECO:0000256" key="4">
    <source>
        <dbReference type="ARBA" id="ARBA00022719"/>
    </source>
</evidence>
<evidence type="ECO:0000259" key="11">
    <source>
        <dbReference type="SMART" id="SM00756"/>
    </source>
</evidence>
<keyword evidence="7 10" id="KW-0472">Membrane</keyword>
<keyword evidence="3 10" id="KW-0812">Transmembrane</keyword>
<sequence>MTIAVSQTGRKQTINTKWAAAFISLLLIGIVNSGYLTYHHHYINIIQPTTKSFCAINETFDCDKVAKSDASRFMGIPVATLGLFAHLFVLLFLLNAHIFRIKALKAAYTYISLMLFIMALFCAYEAIISFVVLKAICIMCSILYIIDAIVLYLCVYILKKNNVLILKEFFGKTSPLLAWRVLKTWIVAIFMSLFIAAYTSFAFDFGTQKRFTNMRNKQIMERMINEDTTDTSSHRID</sequence>
<organism evidence="12">
    <name type="scientific">uncultured Desulfobacterium sp</name>
    <dbReference type="NCBI Taxonomy" id="201089"/>
    <lineage>
        <taxon>Bacteria</taxon>
        <taxon>Pseudomonadati</taxon>
        <taxon>Thermodesulfobacteriota</taxon>
        <taxon>Desulfobacteria</taxon>
        <taxon>Desulfobacterales</taxon>
        <taxon>Desulfobacteriaceae</taxon>
        <taxon>Desulfobacterium</taxon>
        <taxon>environmental samples</taxon>
    </lineage>
</organism>
<evidence type="ECO:0000256" key="8">
    <source>
        <dbReference type="ARBA" id="ARBA00023157"/>
    </source>
</evidence>
<dbReference type="Gene3D" id="1.20.1440.130">
    <property type="entry name" value="VKOR domain"/>
    <property type="match status" value="1"/>
</dbReference>
<evidence type="ECO:0000256" key="5">
    <source>
        <dbReference type="ARBA" id="ARBA00022989"/>
    </source>
</evidence>
<evidence type="ECO:0000256" key="7">
    <source>
        <dbReference type="ARBA" id="ARBA00023136"/>
    </source>
</evidence>
<dbReference type="InterPro" id="IPR012932">
    <property type="entry name" value="VKOR"/>
</dbReference>
<proteinExistence type="inferred from homology"/>
<dbReference type="InterPro" id="IPR038354">
    <property type="entry name" value="VKOR_sf"/>
</dbReference>
<dbReference type="GO" id="GO:0016491">
    <property type="term" value="F:oxidoreductase activity"/>
    <property type="evidence" value="ECO:0007669"/>
    <property type="project" value="UniProtKB-KW"/>
</dbReference>